<dbReference type="InterPro" id="IPR023828">
    <property type="entry name" value="Peptidase_S8_Ser-AS"/>
</dbReference>
<organism evidence="13">
    <name type="scientific">Caldisericum exile</name>
    <dbReference type="NCBI Taxonomy" id="693075"/>
    <lineage>
        <taxon>Bacteria</taxon>
        <taxon>Pseudomonadati</taxon>
        <taxon>Caldisericota/Cryosericota group</taxon>
        <taxon>Caldisericota</taxon>
        <taxon>Caldisericia</taxon>
        <taxon>Caldisericales</taxon>
        <taxon>Caldisericaceae</taxon>
        <taxon>Caldisericum</taxon>
    </lineage>
</organism>
<evidence type="ECO:0008006" key="14">
    <source>
        <dbReference type="Google" id="ProtNLM"/>
    </source>
</evidence>
<dbReference type="CDD" id="cd02133">
    <property type="entry name" value="PA_C5a_like"/>
    <property type="match status" value="1"/>
</dbReference>
<dbReference type="InterPro" id="IPR036852">
    <property type="entry name" value="Peptidase_S8/S53_dom_sf"/>
</dbReference>
<dbReference type="InterPro" id="IPR022398">
    <property type="entry name" value="Peptidase_S8_His-AS"/>
</dbReference>
<dbReference type="InterPro" id="IPR000209">
    <property type="entry name" value="Peptidase_S8/S53_dom"/>
</dbReference>
<dbReference type="PROSITE" id="PS00137">
    <property type="entry name" value="SUBTILASE_HIS"/>
    <property type="match status" value="1"/>
</dbReference>
<dbReference type="Pfam" id="PF00082">
    <property type="entry name" value="Peptidase_S8"/>
    <property type="match status" value="1"/>
</dbReference>
<evidence type="ECO:0000256" key="7">
    <source>
        <dbReference type="ARBA" id="ARBA00022825"/>
    </source>
</evidence>
<dbReference type="InterPro" id="IPR046450">
    <property type="entry name" value="PA_dom_sf"/>
</dbReference>
<keyword evidence="4 9" id="KW-0645">Protease</keyword>
<comment type="caution">
    <text evidence="13">The sequence shown here is derived from an EMBL/GenBank/DDBJ whole genome shotgun (WGS) entry which is preliminary data.</text>
</comment>
<dbReference type="PANTHER" id="PTHR43806:SF65">
    <property type="entry name" value="SERINE PROTEASE APRX"/>
    <property type="match status" value="1"/>
</dbReference>
<feature type="active site" description="Charge relay system" evidence="8 9">
    <location>
        <position position="110"/>
    </location>
</feature>
<dbReference type="InterPro" id="IPR050131">
    <property type="entry name" value="Peptidase_S8_subtilisin-like"/>
</dbReference>
<dbReference type="CDD" id="cd07474">
    <property type="entry name" value="Peptidases_S8_subtilisin_Vpr-like"/>
    <property type="match status" value="1"/>
</dbReference>
<dbReference type="GO" id="GO:0004252">
    <property type="term" value="F:serine-type endopeptidase activity"/>
    <property type="evidence" value="ECO:0007669"/>
    <property type="project" value="UniProtKB-UniRule"/>
</dbReference>
<dbReference type="SUPFAM" id="SSF52743">
    <property type="entry name" value="Subtilisin-like"/>
    <property type="match status" value="1"/>
</dbReference>
<dbReference type="AlphaFoldDB" id="A0A7C4TVL2"/>
<gene>
    <name evidence="13" type="ORF">ENV82_02740</name>
</gene>
<dbReference type="EMBL" id="DTHV01000089">
    <property type="protein sequence ID" value="HGW60332.1"/>
    <property type="molecule type" value="Genomic_DNA"/>
</dbReference>
<dbReference type="InterPro" id="IPR034213">
    <property type="entry name" value="S8_Vpr-like"/>
</dbReference>
<dbReference type="InterPro" id="IPR003137">
    <property type="entry name" value="PA_domain"/>
</dbReference>
<evidence type="ECO:0000256" key="4">
    <source>
        <dbReference type="ARBA" id="ARBA00022670"/>
    </source>
</evidence>
<reference evidence="13" key="1">
    <citation type="journal article" date="2020" name="mSystems">
        <title>Genome- and Community-Level Interaction Insights into Carbon Utilization and Element Cycling Functions of Hydrothermarchaeota in Hydrothermal Sediment.</title>
        <authorList>
            <person name="Zhou Z."/>
            <person name="Liu Y."/>
            <person name="Xu W."/>
            <person name="Pan J."/>
            <person name="Luo Z.H."/>
            <person name="Li M."/>
        </authorList>
    </citation>
    <scope>NUCLEOTIDE SEQUENCE [LARGE SCALE GENOMIC DNA]</scope>
    <source>
        <strain evidence="13">SpSt-794</strain>
    </source>
</reference>
<evidence type="ECO:0000256" key="3">
    <source>
        <dbReference type="ARBA" id="ARBA00022525"/>
    </source>
</evidence>
<evidence type="ECO:0000256" key="2">
    <source>
        <dbReference type="ARBA" id="ARBA00022512"/>
    </source>
</evidence>
<feature type="domain" description="PA" evidence="12">
    <location>
        <begin position="274"/>
        <end position="363"/>
    </location>
</feature>
<dbReference type="InterPro" id="IPR023827">
    <property type="entry name" value="Peptidase_S8_Asp-AS"/>
</dbReference>
<name>A0A7C4TVL2_9BACT</name>
<keyword evidence="6 9" id="KW-0378">Hydrolase</keyword>
<evidence type="ECO:0000256" key="1">
    <source>
        <dbReference type="ARBA" id="ARBA00011073"/>
    </source>
</evidence>
<dbReference type="Gene3D" id="3.40.50.200">
    <property type="entry name" value="Peptidase S8/S53 domain"/>
    <property type="match status" value="2"/>
</dbReference>
<keyword evidence="5" id="KW-0732">Signal</keyword>
<dbReference type="PROSITE" id="PS00138">
    <property type="entry name" value="SUBTILASE_SER"/>
    <property type="match status" value="1"/>
</dbReference>
<dbReference type="PROSITE" id="PS00136">
    <property type="entry name" value="SUBTILASE_ASP"/>
    <property type="match status" value="1"/>
</dbReference>
<evidence type="ECO:0000259" key="11">
    <source>
        <dbReference type="Pfam" id="PF00082"/>
    </source>
</evidence>
<dbReference type="Pfam" id="PF02225">
    <property type="entry name" value="PA"/>
    <property type="match status" value="1"/>
</dbReference>
<dbReference type="InterPro" id="IPR015500">
    <property type="entry name" value="Peptidase_S8_subtilisin-rel"/>
</dbReference>
<evidence type="ECO:0000259" key="12">
    <source>
        <dbReference type="Pfam" id="PF02225"/>
    </source>
</evidence>
<dbReference type="PANTHER" id="PTHR43806">
    <property type="entry name" value="PEPTIDASE S8"/>
    <property type="match status" value="1"/>
</dbReference>
<feature type="active site" description="Charge relay system" evidence="8 9">
    <location>
        <position position="432"/>
    </location>
</feature>
<feature type="domain" description="Peptidase S8/S53" evidence="11">
    <location>
        <begin position="62"/>
        <end position="478"/>
    </location>
</feature>
<evidence type="ECO:0000256" key="6">
    <source>
        <dbReference type="ARBA" id="ARBA00022801"/>
    </source>
</evidence>
<dbReference type="SUPFAM" id="SSF52025">
    <property type="entry name" value="PA domain"/>
    <property type="match status" value="1"/>
</dbReference>
<dbReference type="GO" id="GO:0006508">
    <property type="term" value="P:proteolysis"/>
    <property type="evidence" value="ECO:0007669"/>
    <property type="project" value="UniProtKB-KW"/>
</dbReference>
<protein>
    <recommendedName>
        <fullName evidence="14">Peptidase S8</fullName>
    </recommendedName>
</protein>
<comment type="similarity">
    <text evidence="1 9 10">Belongs to the peptidase S8 family.</text>
</comment>
<dbReference type="PRINTS" id="PR00723">
    <property type="entry name" value="SUBTILISIN"/>
</dbReference>
<dbReference type="Gene3D" id="3.50.30.30">
    <property type="match status" value="1"/>
</dbReference>
<feature type="active site" description="Charge relay system" evidence="8 9">
    <location>
        <position position="71"/>
    </location>
</feature>
<sequence>MRFNGVSIRIKGTDIDRLLEFKEVKHVYENRKFKAELYNAVEVTEARNVWELLDLNNVGVTGKGIIVGIIDTGIDYNHPDLGGGFGPNYKVIGGYDFVNNDPDPMDDHSHGTHVAGIVAANGRLKGIAPDAKLMAYKVLSKDGRGTTEWILAGLDRALKDKCDVVNLSLGYTNIWLDQDSPEVKAANNLVNSGIIVVNAAGNSGTRTNYLDFPISGVGIGTDVISVAASSIDTLYKMKYKISLKTDLGLLRSINAQAANFPLQKQKIFPENTEYEVVDCGLGREEDFSNKDLTNKIALIERGEIYFSEKVYNAQKAKAAGVIIYNNEEGVMQPLFAIDYDKIPDDPSESFIPCAFISKNDGEYIKSVIDKGLKASFKYEKDPFCEAIAYFSSQGPALSRDNKPMFKPDIAAPGYDIYSTVPGKKYDSYSGTSMASPMVAGAVALLKQAHPDWTTKDFKDALMNTADILWNPTDANNKEYGAIPET</sequence>
<evidence type="ECO:0000256" key="9">
    <source>
        <dbReference type="PROSITE-ProRule" id="PRU01240"/>
    </source>
</evidence>
<dbReference type="PROSITE" id="PS51892">
    <property type="entry name" value="SUBTILASE"/>
    <property type="match status" value="1"/>
</dbReference>
<keyword evidence="7 9" id="KW-0720">Serine protease</keyword>
<keyword evidence="2" id="KW-0134">Cell wall</keyword>
<evidence type="ECO:0000313" key="13">
    <source>
        <dbReference type="EMBL" id="HGW60332.1"/>
    </source>
</evidence>
<evidence type="ECO:0000256" key="8">
    <source>
        <dbReference type="PIRSR" id="PIRSR615500-1"/>
    </source>
</evidence>
<proteinExistence type="inferred from homology"/>
<evidence type="ECO:0000256" key="5">
    <source>
        <dbReference type="ARBA" id="ARBA00022729"/>
    </source>
</evidence>
<accession>A0A7C4TVL2</accession>
<keyword evidence="3" id="KW-0964">Secreted</keyword>
<evidence type="ECO:0000256" key="10">
    <source>
        <dbReference type="RuleBase" id="RU003355"/>
    </source>
</evidence>